<reference evidence="8 9" key="1">
    <citation type="submission" date="2020-12" db="EMBL/GenBank/DDBJ databases">
        <title>A novel species.</title>
        <authorList>
            <person name="Li K."/>
        </authorList>
    </citation>
    <scope>NUCLEOTIDE SEQUENCE [LARGE SCALE GENOMIC DNA]</scope>
    <source>
        <strain evidence="8 9">ZYC-3</strain>
    </source>
</reference>
<protein>
    <recommendedName>
        <fullName evidence="6">Transport permease protein</fullName>
    </recommendedName>
</protein>
<evidence type="ECO:0000256" key="1">
    <source>
        <dbReference type="ARBA" id="ARBA00004141"/>
    </source>
</evidence>
<dbReference type="GO" id="GO:0140359">
    <property type="term" value="F:ABC-type transporter activity"/>
    <property type="evidence" value="ECO:0007669"/>
    <property type="project" value="InterPro"/>
</dbReference>
<dbReference type="GO" id="GO:0043190">
    <property type="term" value="C:ATP-binding cassette (ABC) transporter complex"/>
    <property type="evidence" value="ECO:0007669"/>
    <property type="project" value="InterPro"/>
</dbReference>
<dbReference type="RefSeq" id="WP_200401067.1">
    <property type="nucleotide sequence ID" value="NZ_CP066831.1"/>
</dbReference>
<feature type="transmembrane region" description="Helical" evidence="6">
    <location>
        <begin position="236"/>
        <end position="253"/>
    </location>
</feature>
<feature type="domain" description="ABC transmembrane type-2" evidence="7">
    <location>
        <begin position="27"/>
        <end position="261"/>
    </location>
</feature>
<keyword evidence="2 6" id="KW-0812">Transmembrane</keyword>
<keyword evidence="6" id="KW-1003">Cell membrane</keyword>
<dbReference type="InterPro" id="IPR013525">
    <property type="entry name" value="ABC2_TM"/>
</dbReference>
<dbReference type="InterPro" id="IPR051784">
    <property type="entry name" value="Nod_factor_ABC_transporter"/>
</dbReference>
<dbReference type="InterPro" id="IPR047817">
    <property type="entry name" value="ABC2_TM_bact-type"/>
</dbReference>
<dbReference type="KEGG" id="slf:JEQ17_47005"/>
<keyword evidence="5" id="KW-0046">Antibiotic resistance</keyword>
<sequence length="266" mass="28527">MSTARYAVRDSVTMLRRNLKHMARYPSMTVMLIGQPLLFLLLFVYVFGATMGAGLPGAPAGDRGDYLTFITPGILVMTVASVSIGTAVLVATDMTSGIIDRFRTMDIAKVSVLSGRVLGAMIQTALALAVIFGVAFLLGLETAASALQWSALIGLLALLSFAMTWFTVALGLASPDAETASNLPMIFVLLPFVGSGFVPVESMPNGLRWFAEHQPFTPVMDVFRGLLAGSPDGSDALWAIGWCGVIGMVGYLWSRRLYRYRTRAAS</sequence>
<dbReference type="PIRSF" id="PIRSF006648">
    <property type="entry name" value="DrrB"/>
    <property type="match status" value="1"/>
</dbReference>
<organism evidence="8 9">
    <name type="scientific">Streptomyces liliifuscus</name>
    <dbReference type="NCBI Taxonomy" id="2797636"/>
    <lineage>
        <taxon>Bacteria</taxon>
        <taxon>Bacillati</taxon>
        <taxon>Actinomycetota</taxon>
        <taxon>Actinomycetes</taxon>
        <taxon>Kitasatosporales</taxon>
        <taxon>Streptomycetaceae</taxon>
        <taxon>Streptomyces</taxon>
    </lineage>
</organism>
<dbReference type="PANTHER" id="PTHR43229:SF2">
    <property type="entry name" value="NODULATION PROTEIN J"/>
    <property type="match status" value="1"/>
</dbReference>
<feature type="transmembrane region" description="Helical" evidence="6">
    <location>
        <begin position="72"/>
        <end position="92"/>
    </location>
</feature>
<dbReference type="Proteomes" id="UP000595636">
    <property type="component" value="Chromosome"/>
</dbReference>
<keyword evidence="4 6" id="KW-0472">Membrane</keyword>
<feature type="transmembrane region" description="Helical" evidence="6">
    <location>
        <begin position="182"/>
        <end position="200"/>
    </location>
</feature>
<accession>A0A7T7L4K1</accession>
<evidence type="ECO:0000256" key="2">
    <source>
        <dbReference type="ARBA" id="ARBA00022692"/>
    </source>
</evidence>
<keyword evidence="3 6" id="KW-1133">Transmembrane helix</keyword>
<feature type="transmembrane region" description="Helical" evidence="6">
    <location>
        <begin position="113"/>
        <end position="140"/>
    </location>
</feature>
<dbReference type="GO" id="GO:0046677">
    <property type="term" value="P:response to antibiotic"/>
    <property type="evidence" value="ECO:0007669"/>
    <property type="project" value="UniProtKB-KW"/>
</dbReference>
<evidence type="ECO:0000256" key="3">
    <source>
        <dbReference type="ARBA" id="ARBA00022989"/>
    </source>
</evidence>
<name>A0A7T7L4K1_9ACTN</name>
<dbReference type="PANTHER" id="PTHR43229">
    <property type="entry name" value="NODULATION PROTEIN J"/>
    <property type="match status" value="1"/>
</dbReference>
<evidence type="ECO:0000313" key="8">
    <source>
        <dbReference type="EMBL" id="QQM46234.1"/>
    </source>
</evidence>
<comment type="caution">
    <text evidence="6">Lacks conserved residue(s) required for the propagation of feature annotation.</text>
</comment>
<comment type="subcellular location">
    <subcellularLocation>
        <location evidence="6">Cell membrane</location>
        <topology evidence="6">Multi-pass membrane protein</topology>
    </subcellularLocation>
    <subcellularLocation>
        <location evidence="1">Membrane</location>
        <topology evidence="1">Multi-pass membrane protein</topology>
    </subcellularLocation>
</comment>
<keyword evidence="6" id="KW-0813">Transport</keyword>
<evidence type="ECO:0000259" key="7">
    <source>
        <dbReference type="PROSITE" id="PS51012"/>
    </source>
</evidence>
<proteinExistence type="inferred from homology"/>
<dbReference type="Pfam" id="PF01061">
    <property type="entry name" value="ABC2_membrane"/>
    <property type="match status" value="1"/>
</dbReference>
<comment type="similarity">
    <text evidence="6">Belongs to the ABC-2 integral membrane protein family.</text>
</comment>
<dbReference type="AlphaFoldDB" id="A0A7T7L4K1"/>
<dbReference type="EMBL" id="CP066831">
    <property type="protein sequence ID" value="QQM46234.1"/>
    <property type="molecule type" value="Genomic_DNA"/>
</dbReference>
<feature type="transmembrane region" description="Helical" evidence="6">
    <location>
        <begin position="146"/>
        <end position="170"/>
    </location>
</feature>
<dbReference type="PROSITE" id="PS51012">
    <property type="entry name" value="ABC_TM2"/>
    <property type="match status" value="1"/>
</dbReference>
<evidence type="ECO:0000256" key="4">
    <source>
        <dbReference type="ARBA" id="ARBA00023136"/>
    </source>
</evidence>
<dbReference type="InterPro" id="IPR000412">
    <property type="entry name" value="ABC_2_transport"/>
</dbReference>
<evidence type="ECO:0000256" key="6">
    <source>
        <dbReference type="RuleBase" id="RU361157"/>
    </source>
</evidence>
<gene>
    <name evidence="8" type="ORF">JEQ17_47005</name>
</gene>
<keyword evidence="9" id="KW-1185">Reference proteome</keyword>
<evidence type="ECO:0000313" key="9">
    <source>
        <dbReference type="Proteomes" id="UP000595636"/>
    </source>
</evidence>
<evidence type="ECO:0000256" key="5">
    <source>
        <dbReference type="ARBA" id="ARBA00023251"/>
    </source>
</evidence>